<evidence type="ECO:0000256" key="2">
    <source>
        <dbReference type="SAM" id="Phobius"/>
    </source>
</evidence>
<dbReference type="RefSeq" id="WP_055470204.1">
    <property type="nucleotide sequence ID" value="NZ_JBIRWE010000007.1"/>
</dbReference>
<reference evidence="4 5" key="1">
    <citation type="submission" date="2024-10" db="EMBL/GenBank/DDBJ databases">
        <title>The Natural Products Discovery Center: Release of the First 8490 Sequenced Strains for Exploring Actinobacteria Biosynthetic Diversity.</title>
        <authorList>
            <person name="Kalkreuter E."/>
            <person name="Kautsar S.A."/>
            <person name="Yang D."/>
            <person name="Bader C.D."/>
            <person name="Teijaro C.N."/>
            <person name="Fluegel L."/>
            <person name="Davis C.M."/>
            <person name="Simpson J.R."/>
            <person name="Lauterbach L."/>
            <person name="Steele A.D."/>
            <person name="Gui C."/>
            <person name="Meng S."/>
            <person name="Li G."/>
            <person name="Viehrig K."/>
            <person name="Ye F."/>
            <person name="Su P."/>
            <person name="Kiefer A.F."/>
            <person name="Nichols A."/>
            <person name="Cepeda A.J."/>
            <person name="Yan W."/>
            <person name="Fan B."/>
            <person name="Jiang Y."/>
            <person name="Adhikari A."/>
            <person name="Zheng C.-J."/>
            <person name="Schuster L."/>
            <person name="Cowan T.M."/>
            <person name="Smanski M.J."/>
            <person name="Chevrette M.G."/>
            <person name="De Carvalho L.P.S."/>
            <person name="Shen B."/>
        </authorList>
    </citation>
    <scope>NUCLEOTIDE SEQUENCE [LARGE SCALE GENOMIC DNA]</scope>
    <source>
        <strain evidence="4 5">NPDC020327</strain>
    </source>
</reference>
<accession>A0ABW7UWP6</accession>
<feature type="compositionally biased region" description="Basic and acidic residues" evidence="1">
    <location>
        <begin position="93"/>
        <end position="121"/>
    </location>
</feature>
<gene>
    <name evidence="4" type="ORF">ACH429_18385</name>
</gene>
<feature type="compositionally biased region" description="Polar residues" evidence="1">
    <location>
        <begin position="124"/>
        <end position="143"/>
    </location>
</feature>
<comment type="caution">
    <text evidence="4">The sequence shown here is derived from an EMBL/GenBank/DDBJ whole genome shotgun (WGS) entry which is preliminary data.</text>
</comment>
<feature type="chain" id="PRO_5045105543" evidence="3">
    <location>
        <begin position="20"/>
        <end position="299"/>
    </location>
</feature>
<proteinExistence type="predicted"/>
<dbReference type="EMBL" id="JBIRWE010000007">
    <property type="protein sequence ID" value="MFI1966047.1"/>
    <property type="molecule type" value="Genomic_DNA"/>
</dbReference>
<dbReference type="Proteomes" id="UP001611548">
    <property type="component" value="Unassembled WGS sequence"/>
</dbReference>
<name>A0ABW7UWP6_9ACTN</name>
<keyword evidence="2" id="KW-0812">Transmembrane</keyword>
<feature type="transmembrane region" description="Helical" evidence="2">
    <location>
        <begin position="267"/>
        <end position="289"/>
    </location>
</feature>
<keyword evidence="2" id="KW-1133">Transmembrane helix</keyword>
<protein>
    <submittedName>
        <fullName evidence="4">Uncharacterized protein</fullName>
    </submittedName>
</protein>
<feature type="signal peptide" evidence="3">
    <location>
        <begin position="1"/>
        <end position="19"/>
    </location>
</feature>
<evidence type="ECO:0000256" key="3">
    <source>
        <dbReference type="SAM" id="SignalP"/>
    </source>
</evidence>
<sequence length="299" mass="29484">MAVAAAALCSAGALTAAHAGEYDPGSRGAGAAAGGREPLVGPSILPSRFTPPGAGTAKRDEGSTLPRGESSAGAGHSASARPQPYRSEPGSPETRRPEQSRPELGRPEQSRPELGRPEAGRSEPGTSAHQSGHPNTPDTSTGSADPLKVTPGTGAPGSEVEIRVKGCEGGRDVKVLARSEAFVAPAELAPESGGGYFGEARIRSTAQPGTYRITTDCRVVGTLTVAAGESGAHPSGSPTAPVRAGGGGTAVLAAQTAEAAEEDGPGLAHFVVAAGLVGGAGLAVAGIALRRRRADSAGS</sequence>
<keyword evidence="3" id="KW-0732">Signal</keyword>
<evidence type="ECO:0000313" key="4">
    <source>
        <dbReference type="EMBL" id="MFI1966047.1"/>
    </source>
</evidence>
<keyword evidence="5" id="KW-1185">Reference proteome</keyword>
<evidence type="ECO:0000313" key="5">
    <source>
        <dbReference type="Proteomes" id="UP001611548"/>
    </source>
</evidence>
<organism evidence="4 5">
    <name type="scientific">Streptomyces pathocidini</name>
    <dbReference type="NCBI Taxonomy" id="1650571"/>
    <lineage>
        <taxon>Bacteria</taxon>
        <taxon>Bacillati</taxon>
        <taxon>Actinomycetota</taxon>
        <taxon>Actinomycetes</taxon>
        <taxon>Kitasatosporales</taxon>
        <taxon>Streptomycetaceae</taxon>
        <taxon>Streptomyces</taxon>
    </lineage>
</organism>
<keyword evidence="2" id="KW-0472">Membrane</keyword>
<feature type="region of interest" description="Disordered" evidence="1">
    <location>
        <begin position="19"/>
        <end position="159"/>
    </location>
</feature>
<evidence type="ECO:0000256" key="1">
    <source>
        <dbReference type="SAM" id="MobiDB-lite"/>
    </source>
</evidence>
<feature type="compositionally biased region" description="Low complexity" evidence="1">
    <location>
        <begin position="70"/>
        <end position="80"/>
    </location>
</feature>